<name>A0A6M4NZX6_KLEPN</name>
<keyword evidence="1" id="KW-0614">Plasmid</keyword>
<organism evidence="1">
    <name type="scientific">Klebsiella pneumoniae</name>
    <dbReference type="NCBI Taxonomy" id="573"/>
    <lineage>
        <taxon>Bacteria</taxon>
        <taxon>Pseudomonadati</taxon>
        <taxon>Pseudomonadota</taxon>
        <taxon>Gammaproteobacteria</taxon>
        <taxon>Enterobacterales</taxon>
        <taxon>Enterobacteriaceae</taxon>
        <taxon>Klebsiella/Raoultella group</taxon>
        <taxon>Klebsiella</taxon>
        <taxon>Klebsiella pneumoniae complex</taxon>
    </lineage>
</organism>
<dbReference type="EMBL" id="MT108213">
    <property type="protein sequence ID" value="QJS02645.1"/>
    <property type="molecule type" value="Genomic_DNA"/>
</dbReference>
<accession>A0A6M4NZX6</accession>
<geneLocation type="plasmid" evidence="1">
    <name>pZZ100-KPC</name>
</geneLocation>
<proteinExistence type="predicted"/>
<dbReference type="AlphaFoldDB" id="A0A6M4NZX6"/>
<protein>
    <submittedName>
        <fullName evidence="1">Uncharacterized protein</fullName>
    </submittedName>
</protein>
<evidence type="ECO:0000313" key="1">
    <source>
        <dbReference type="EMBL" id="QJS02645.1"/>
    </source>
</evidence>
<sequence length="56" mass="6445">MRVCQHSDRYIVQPGILSGGQNIKTMEIKPMAYVNPYMKGGGKYEFKIRGKPKRRS</sequence>
<reference evidence="1" key="1">
    <citation type="submission" date="2020-02" db="EMBL/GenBank/DDBJ databases">
        <title>Compelete sequence of pZZ100-KPC.</title>
        <authorList>
            <person name="Zhou D."/>
        </authorList>
    </citation>
    <scope>NUCLEOTIDE SEQUENCE</scope>
    <source>
        <strain evidence="1">ZZ100</strain>
        <plasmid evidence="1">pZZ100-KPC</plasmid>
    </source>
</reference>